<keyword evidence="5 8" id="KW-0732">Signal</keyword>
<evidence type="ECO:0000256" key="7">
    <source>
        <dbReference type="ARBA" id="ARBA00023237"/>
    </source>
</evidence>
<dbReference type="Proteomes" id="UP000236721">
    <property type="component" value="Unassembled WGS sequence"/>
</dbReference>
<dbReference type="GO" id="GO:0009279">
    <property type="term" value="C:cell outer membrane"/>
    <property type="evidence" value="ECO:0007669"/>
    <property type="project" value="UniProtKB-SubCell"/>
</dbReference>
<evidence type="ECO:0000313" key="10">
    <source>
        <dbReference type="Proteomes" id="UP000236721"/>
    </source>
</evidence>
<dbReference type="RefSeq" id="WP_103881478.1">
    <property type="nucleotide sequence ID" value="NZ_FNVG01000018.1"/>
</dbReference>
<evidence type="ECO:0000256" key="1">
    <source>
        <dbReference type="ARBA" id="ARBA00004571"/>
    </source>
</evidence>
<dbReference type="InterPro" id="IPR005017">
    <property type="entry name" value="OMPP1/FadL/TodX"/>
</dbReference>
<evidence type="ECO:0000256" key="3">
    <source>
        <dbReference type="ARBA" id="ARBA00022452"/>
    </source>
</evidence>
<keyword evidence="3" id="KW-1134">Transmembrane beta strand</keyword>
<evidence type="ECO:0000313" key="9">
    <source>
        <dbReference type="EMBL" id="SEG53702.1"/>
    </source>
</evidence>
<dbReference type="AlphaFoldDB" id="A0A1H6AZ72"/>
<dbReference type="Gene3D" id="2.40.160.60">
    <property type="entry name" value="Outer membrane protein transport protein (OMPP1/FadL/TodX)"/>
    <property type="match status" value="1"/>
</dbReference>
<protein>
    <submittedName>
        <fullName evidence="9">Long-chain fatty acid transport protein</fullName>
    </submittedName>
</protein>
<accession>A0A1H6AZ72</accession>
<gene>
    <name evidence="9" type="ORF">SAMN04488244_11831</name>
</gene>
<reference evidence="10" key="1">
    <citation type="submission" date="2016-10" db="EMBL/GenBank/DDBJ databases">
        <authorList>
            <person name="Varghese N."/>
            <person name="Submissions S."/>
        </authorList>
    </citation>
    <scope>NUCLEOTIDE SEQUENCE [LARGE SCALE GENOMIC DNA]</scope>
    <source>
        <strain evidence="10">CGMCC 1.7062</strain>
    </source>
</reference>
<dbReference type="PANTHER" id="PTHR35093:SF8">
    <property type="entry name" value="OUTER MEMBRANE PROTEIN NMB0088-RELATED"/>
    <property type="match status" value="1"/>
</dbReference>
<keyword evidence="4" id="KW-0812">Transmembrane</keyword>
<organism evidence="9 10">
    <name type="scientific">Vibrio hangzhouensis</name>
    <dbReference type="NCBI Taxonomy" id="462991"/>
    <lineage>
        <taxon>Bacteria</taxon>
        <taxon>Pseudomonadati</taxon>
        <taxon>Pseudomonadota</taxon>
        <taxon>Gammaproteobacteria</taxon>
        <taxon>Vibrionales</taxon>
        <taxon>Vibrionaceae</taxon>
        <taxon>Vibrio</taxon>
    </lineage>
</organism>
<dbReference type="SUPFAM" id="SSF56935">
    <property type="entry name" value="Porins"/>
    <property type="match status" value="1"/>
</dbReference>
<evidence type="ECO:0000256" key="5">
    <source>
        <dbReference type="ARBA" id="ARBA00022729"/>
    </source>
</evidence>
<dbReference type="Pfam" id="PF03349">
    <property type="entry name" value="Toluene_X"/>
    <property type="match status" value="1"/>
</dbReference>
<evidence type="ECO:0000256" key="8">
    <source>
        <dbReference type="SAM" id="SignalP"/>
    </source>
</evidence>
<feature type="signal peptide" evidence="8">
    <location>
        <begin position="1"/>
        <end position="23"/>
    </location>
</feature>
<keyword evidence="10" id="KW-1185">Reference proteome</keyword>
<evidence type="ECO:0000256" key="4">
    <source>
        <dbReference type="ARBA" id="ARBA00022692"/>
    </source>
</evidence>
<keyword evidence="6" id="KW-0472">Membrane</keyword>
<evidence type="ECO:0000256" key="6">
    <source>
        <dbReference type="ARBA" id="ARBA00023136"/>
    </source>
</evidence>
<name>A0A1H6AZ72_9VIBR</name>
<keyword evidence="7" id="KW-0998">Cell outer membrane</keyword>
<dbReference type="GO" id="GO:0015483">
    <property type="term" value="F:long-chain fatty acid transporting porin activity"/>
    <property type="evidence" value="ECO:0007669"/>
    <property type="project" value="TreeGrafter"/>
</dbReference>
<proteinExistence type="inferred from homology"/>
<sequence>MKIRNATLVLAIIAALGSPYALSAGFQLSEHSAAGLGRANAGEAVIADSAAVLANNAAALTRFDSTNISVSAAYLVPKVRVTGNGPDQGVNNQLTNNNVVDNVIVPGLYIASPINDTVFWGIGVFTDFGLATKYPDDYLAGSIGGETRLETVNINPNLAFKLNEQFSAGVGVSAVYGKAKLTRTLGILADAMNADLGTDVFSRTDTAKSLDGQGWGYGFNAGLLWEINPSHRFGLSYRSKVDIDMSGDFSSDVPSTIVQPGQTVSGELTLNLPSIAEFSGYHQITEPFALHYSVVMTGWNVFKEIRATVDGQEVLQKDENFEDSFKYALGGTYFLSPNITLRAGVAYDQTPNVNNVSISLPDSDRLNYSVGASYRFNDSSSIDFGFTFVDAKEGTFTEPLEDGDGNTIVDVPFRSEGDVYIYALQYNHSF</sequence>
<evidence type="ECO:0000256" key="2">
    <source>
        <dbReference type="ARBA" id="ARBA00008163"/>
    </source>
</evidence>
<comment type="subcellular location">
    <subcellularLocation>
        <location evidence="1">Cell outer membrane</location>
        <topology evidence="1">Multi-pass membrane protein</topology>
    </subcellularLocation>
</comment>
<dbReference type="EMBL" id="FNVG01000018">
    <property type="protein sequence ID" value="SEG53702.1"/>
    <property type="molecule type" value="Genomic_DNA"/>
</dbReference>
<comment type="similarity">
    <text evidence="2">Belongs to the OmpP1/FadL family.</text>
</comment>
<dbReference type="PANTHER" id="PTHR35093">
    <property type="entry name" value="OUTER MEMBRANE PROTEIN NMB0088-RELATED"/>
    <property type="match status" value="1"/>
</dbReference>
<dbReference type="OrthoDB" id="19849at2"/>
<feature type="chain" id="PRO_5009293166" evidence="8">
    <location>
        <begin position="24"/>
        <end position="430"/>
    </location>
</feature>